<dbReference type="PROSITE" id="PS50994">
    <property type="entry name" value="INTEGRASE"/>
    <property type="match status" value="1"/>
</dbReference>
<dbReference type="GO" id="GO:0003676">
    <property type="term" value="F:nucleic acid binding"/>
    <property type="evidence" value="ECO:0007669"/>
    <property type="project" value="InterPro"/>
</dbReference>
<dbReference type="OrthoDB" id="5982845at2759"/>
<feature type="domain" description="Integrase catalytic" evidence="1">
    <location>
        <begin position="53"/>
        <end position="206"/>
    </location>
</feature>
<protein>
    <recommendedName>
        <fullName evidence="1">Integrase catalytic domain-containing protein</fullName>
    </recommendedName>
</protein>
<name>A0A6J8EED5_MYTCO</name>
<reference evidence="2 3" key="1">
    <citation type="submission" date="2020-06" db="EMBL/GenBank/DDBJ databases">
        <authorList>
            <person name="Li R."/>
            <person name="Bekaert M."/>
        </authorList>
    </citation>
    <scope>NUCLEOTIDE SEQUENCE [LARGE SCALE GENOMIC DNA]</scope>
    <source>
        <strain evidence="3">wild</strain>
    </source>
</reference>
<organism evidence="2 3">
    <name type="scientific">Mytilus coruscus</name>
    <name type="common">Sea mussel</name>
    <dbReference type="NCBI Taxonomy" id="42192"/>
    <lineage>
        <taxon>Eukaryota</taxon>
        <taxon>Metazoa</taxon>
        <taxon>Spiralia</taxon>
        <taxon>Lophotrochozoa</taxon>
        <taxon>Mollusca</taxon>
        <taxon>Bivalvia</taxon>
        <taxon>Autobranchia</taxon>
        <taxon>Pteriomorphia</taxon>
        <taxon>Mytilida</taxon>
        <taxon>Mytiloidea</taxon>
        <taxon>Mytilidae</taxon>
        <taxon>Mytilinae</taxon>
        <taxon>Mytilus</taxon>
    </lineage>
</organism>
<dbReference type="Proteomes" id="UP000507470">
    <property type="component" value="Unassembled WGS sequence"/>
</dbReference>
<dbReference type="PANTHER" id="PTHR37984">
    <property type="entry name" value="PROTEIN CBG26694"/>
    <property type="match status" value="1"/>
</dbReference>
<dbReference type="FunFam" id="3.30.420.10:FF:000063">
    <property type="entry name" value="Retrovirus-related Pol polyprotein from transposon 297-like Protein"/>
    <property type="match status" value="1"/>
</dbReference>
<dbReference type="Gene3D" id="1.10.340.70">
    <property type="match status" value="1"/>
</dbReference>
<dbReference type="InterPro" id="IPR001584">
    <property type="entry name" value="Integrase_cat-core"/>
</dbReference>
<evidence type="ECO:0000259" key="1">
    <source>
        <dbReference type="PROSITE" id="PS50994"/>
    </source>
</evidence>
<dbReference type="GO" id="GO:0015074">
    <property type="term" value="P:DNA integration"/>
    <property type="evidence" value="ECO:0007669"/>
    <property type="project" value="InterPro"/>
</dbReference>
<dbReference type="InterPro" id="IPR036397">
    <property type="entry name" value="RNaseH_sf"/>
</dbReference>
<dbReference type="SUPFAM" id="SSF53098">
    <property type="entry name" value="Ribonuclease H-like"/>
    <property type="match status" value="1"/>
</dbReference>
<evidence type="ECO:0000313" key="2">
    <source>
        <dbReference type="EMBL" id="CAC5419044.1"/>
    </source>
</evidence>
<accession>A0A6J8EED5</accession>
<dbReference type="EMBL" id="CACVKT020008980">
    <property type="protein sequence ID" value="CAC5419044.1"/>
    <property type="molecule type" value="Genomic_DNA"/>
</dbReference>
<dbReference type="Gene3D" id="3.30.420.10">
    <property type="entry name" value="Ribonuclease H-like superfamily/Ribonuclease H"/>
    <property type="match status" value="1"/>
</dbReference>
<evidence type="ECO:0000313" key="3">
    <source>
        <dbReference type="Proteomes" id="UP000507470"/>
    </source>
</evidence>
<dbReference type="InterPro" id="IPR041588">
    <property type="entry name" value="Integrase_H2C2"/>
</dbReference>
<dbReference type="InterPro" id="IPR012337">
    <property type="entry name" value="RNaseH-like_sf"/>
</dbReference>
<proteinExistence type="predicted"/>
<dbReference type="PANTHER" id="PTHR37984:SF5">
    <property type="entry name" value="PROTEIN NYNRIN-LIKE"/>
    <property type="match status" value="1"/>
</dbReference>
<keyword evidence="3" id="KW-1185">Reference proteome</keyword>
<sequence>MGHFGMRKTKQMLRERYWFPTMNSMVEETIKNCFECHVTTKQHGKEPLKMTKILENPWEVVSVDFGGLYPDVNYKLVVINKRTIYPEVEKLTTTACKQTKHKLMRIFETHGKPRKLENDNGPPFNAVEFANFAAEQRFEHHKITPLHPRANGEAEAFMKVLNKTEQIAKLQNSHSAIAVQEMLVEYRSTFHQATGVSPYEALMKRRIRTKLGYNPRTKDDEEITDDKKMNERDKCHKDNIKHQVENRNTREHNFKIGDYVLLEQNKRDKWSTALNQNST</sequence>
<dbReference type="AlphaFoldDB" id="A0A6J8EED5"/>
<dbReference type="Pfam" id="PF17921">
    <property type="entry name" value="Integrase_H2C2"/>
    <property type="match status" value="1"/>
</dbReference>
<dbReference type="InterPro" id="IPR050951">
    <property type="entry name" value="Retrovirus_Pol_polyprotein"/>
</dbReference>
<gene>
    <name evidence="2" type="ORF">MCOR_51433</name>
</gene>